<proteinExistence type="predicted"/>
<feature type="compositionally biased region" description="Polar residues" evidence="1">
    <location>
        <begin position="116"/>
        <end position="133"/>
    </location>
</feature>
<feature type="region of interest" description="Disordered" evidence="1">
    <location>
        <begin position="1"/>
        <end position="76"/>
    </location>
</feature>
<feature type="region of interest" description="Disordered" evidence="1">
    <location>
        <begin position="89"/>
        <end position="133"/>
    </location>
</feature>
<reference evidence="2 3" key="1">
    <citation type="submission" date="2014-04" db="EMBL/GenBank/DDBJ databases">
        <authorList>
            <consortium name="DOE Joint Genome Institute"/>
            <person name="Kuo A."/>
            <person name="Kohler A."/>
            <person name="Costa M.D."/>
            <person name="Nagy L.G."/>
            <person name="Floudas D."/>
            <person name="Copeland A."/>
            <person name="Barry K.W."/>
            <person name="Cichocki N."/>
            <person name="Veneault-Fourrey C."/>
            <person name="LaButti K."/>
            <person name="Lindquist E.A."/>
            <person name="Lipzen A."/>
            <person name="Lundell T."/>
            <person name="Morin E."/>
            <person name="Murat C."/>
            <person name="Sun H."/>
            <person name="Tunlid A."/>
            <person name="Henrissat B."/>
            <person name="Grigoriev I.V."/>
            <person name="Hibbett D.S."/>
            <person name="Martin F."/>
            <person name="Nordberg H.P."/>
            <person name="Cantor M.N."/>
            <person name="Hua S.X."/>
        </authorList>
    </citation>
    <scope>NUCLEOTIDE SEQUENCE [LARGE SCALE GENOMIC DNA]</scope>
    <source>
        <strain evidence="2 3">Marx 270</strain>
    </source>
</reference>
<dbReference type="EMBL" id="KN831994">
    <property type="protein sequence ID" value="KIO00761.1"/>
    <property type="molecule type" value="Genomic_DNA"/>
</dbReference>
<evidence type="ECO:0000313" key="2">
    <source>
        <dbReference type="EMBL" id="KIO00761.1"/>
    </source>
</evidence>
<dbReference type="AlphaFoldDB" id="A0A0C3NZP0"/>
<dbReference type="Proteomes" id="UP000054217">
    <property type="component" value="Unassembled WGS sequence"/>
</dbReference>
<gene>
    <name evidence="2" type="ORF">M404DRAFT_29407</name>
</gene>
<dbReference type="InParanoid" id="A0A0C3NZP0"/>
<evidence type="ECO:0000256" key="1">
    <source>
        <dbReference type="SAM" id="MobiDB-lite"/>
    </source>
</evidence>
<feature type="compositionally biased region" description="Polar residues" evidence="1">
    <location>
        <begin position="93"/>
        <end position="106"/>
    </location>
</feature>
<keyword evidence="3" id="KW-1185">Reference proteome</keyword>
<sequence>MSPEPSSADSKNRRKQPQLVKDKDSDTQSISGSIPSDAPKRKKHQHWAKDDSGLPTNLPASFKVPSFSAKDGQDMTSLSGSVISMTLGLGLSPVQTPSPYLQSSPVPVQPRKPNSGLENSTPALGNPTPVQIT</sequence>
<reference evidence="3" key="2">
    <citation type="submission" date="2015-01" db="EMBL/GenBank/DDBJ databases">
        <title>Evolutionary Origins and Diversification of the Mycorrhizal Mutualists.</title>
        <authorList>
            <consortium name="DOE Joint Genome Institute"/>
            <consortium name="Mycorrhizal Genomics Consortium"/>
            <person name="Kohler A."/>
            <person name="Kuo A."/>
            <person name="Nagy L.G."/>
            <person name="Floudas D."/>
            <person name="Copeland A."/>
            <person name="Barry K.W."/>
            <person name="Cichocki N."/>
            <person name="Veneault-Fourrey C."/>
            <person name="LaButti K."/>
            <person name="Lindquist E.A."/>
            <person name="Lipzen A."/>
            <person name="Lundell T."/>
            <person name="Morin E."/>
            <person name="Murat C."/>
            <person name="Riley R."/>
            <person name="Ohm R."/>
            <person name="Sun H."/>
            <person name="Tunlid A."/>
            <person name="Henrissat B."/>
            <person name="Grigoriev I.V."/>
            <person name="Hibbett D.S."/>
            <person name="Martin F."/>
        </authorList>
    </citation>
    <scope>NUCLEOTIDE SEQUENCE [LARGE SCALE GENOMIC DNA]</scope>
    <source>
        <strain evidence="3">Marx 270</strain>
    </source>
</reference>
<protein>
    <submittedName>
        <fullName evidence="2">Uncharacterized protein</fullName>
    </submittedName>
</protein>
<name>A0A0C3NZP0_PISTI</name>
<evidence type="ECO:0000313" key="3">
    <source>
        <dbReference type="Proteomes" id="UP000054217"/>
    </source>
</evidence>
<accession>A0A0C3NZP0</accession>
<dbReference type="OrthoDB" id="2682538at2759"/>
<dbReference type="HOGENOM" id="CLU_1907545_0_0_1"/>
<organism evidence="2 3">
    <name type="scientific">Pisolithus tinctorius Marx 270</name>
    <dbReference type="NCBI Taxonomy" id="870435"/>
    <lineage>
        <taxon>Eukaryota</taxon>
        <taxon>Fungi</taxon>
        <taxon>Dikarya</taxon>
        <taxon>Basidiomycota</taxon>
        <taxon>Agaricomycotina</taxon>
        <taxon>Agaricomycetes</taxon>
        <taxon>Agaricomycetidae</taxon>
        <taxon>Boletales</taxon>
        <taxon>Sclerodermatineae</taxon>
        <taxon>Pisolithaceae</taxon>
        <taxon>Pisolithus</taxon>
    </lineage>
</organism>